<dbReference type="KEGG" id="pno:SNOG_12462"/>
<dbReference type="AlphaFoldDB" id="Q0U702"/>
<organism evidence="1 2">
    <name type="scientific">Phaeosphaeria nodorum (strain SN15 / ATCC MYA-4574 / FGSC 10173)</name>
    <name type="common">Glume blotch fungus</name>
    <name type="synonym">Parastagonospora nodorum</name>
    <dbReference type="NCBI Taxonomy" id="321614"/>
    <lineage>
        <taxon>Eukaryota</taxon>
        <taxon>Fungi</taxon>
        <taxon>Dikarya</taxon>
        <taxon>Ascomycota</taxon>
        <taxon>Pezizomycotina</taxon>
        <taxon>Dothideomycetes</taxon>
        <taxon>Pleosporomycetidae</taxon>
        <taxon>Pleosporales</taxon>
        <taxon>Pleosporineae</taxon>
        <taxon>Phaeosphaeriaceae</taxon>
        <taxon>Parastagonospora</taxon>
    </lineage>
</organism>
<gene>
    <name evidence="1" type="ORF">SNOG_12462</name>
</gene>
<protein>
    <submittedName>
        <fullName evidence="1">Uncharacterized protein</fullName>
    </submittedName>
</protein>
<evidence type="ECO:0000313" key="1">
    <source>
        <dbReference type="EMBL" id="EAT80275.1"/>
    </source>
</evidence>
<reference evidence="2" key="1">
    <citation type="journal article" date="2007" name="Plant Cell">
        <title>Dothideomycete-plant interactions illuminated by genome sequencing and EST analysis of the wheat pathogen Stagonospora nodorum.</title>
        <authorList>
            <person name="Hane J.K."/>
            <person name="Lowe R.G."/>
            <person name="Solomon P.S."/>
            <person name="Tan K.C."/>
            <person name="Schoch C.L."/>
            <person name="Spatafora J.W."/>
            <person name="Crous P.W."/>
            <person name="Kodira C."/>
            <person name="Birren B.W."/>
            <person name="Galagan J.E."/>
            <person name="Torriani S.F."/>
            <person name="McDonald B.A."/>
            <person name="Oliver R.P."/>
        </authorList>
    </citation>
    <scope>NUCLEOTIDE SEQUENCE [LARGE SCALE GENOMIC DNA]</scope>
    <source>
        <strain evidence="2">SN15 / ATCC MYA-4574 / FGSC 10173</strain>
    </source>
</reference>
<dbReference type="RefSeq" id="XP_001802685.1">
    <property type="nucleotide sequence ID" value="XM_001802633.1"/>
</dbReference>
<dbReference type="InParanoid" id="Q0U702"/>
<dbReference type="EMBL" id="CH445346">
    <property type="protein sequence ID" value="EAT80275.1"/>
    <property type="molecule type" value="Genomic_DNA"/>
</dbReference>
<accession>Q0U702</accession>
<proteinExistence type="predicted"/>
<dbReference type="GeneID" id="5979594"/>
<sequence length="111" mass="13163">MDDHKDSYEYYATRHHFKQQASCLKQCELFKRLDGFELRVILKIGQEAAGRYEEVLVENVYWMKVKGVNLDGSYAGPSPSFDYDKPLSEWEEKIRTNSVFLWKEYPKIWGS</sequence>
<dbReference type="Proteomes" id="UP000001055">
    <property type="component" value="Unassembled WGS sequence"/>
</dbReference>
<evidence type="ECO:0000313" key="2">
    <source>
        <dbReference type="Proteomes" id="UP000001055"/>
    </source>
</evidence>
<name>Q0U702_PHANO</name>